<dbReference type="PANTHER" id="PTHR43150">
    <property type="entry name" value="HYPERKINETIC, ISOFORM M"/>
    <property type="match status" value="1"/>
</dbReference>
<comment type="similarity">
    <text evidence="1">Belongs to the shaker potassium channel beta subunit family.</text>
</comment>
<dbReference type="InterPro" id="IPR023210">
    <property type="entry name" value="NADP_OxRdtase_dom"/>
</dbReference>
<dbReference type="PANTHER" id="PTHR43150:SF4">
    <property type="entry name" value="L-GLYCERALDEHYDE 3-PHOSPHATE REDUCTASE"/>
    <property type="match status" value="1"/>
</dbReference>
<gene>
    <name evidence="5" type="ORF">ENL21_00660</name>
</gene>
<dbReference type="AlphaFoldDB" id="A0A7V5LIU8"/>
<evidence type="ECO:0000259" key="4">
    <source>
        <dbReference type="Pfam" id="PF00248"/>
    </source>
</evidence>
<comment type="caution">
    <text evidence="5">The sequence shown here is derived from an EMBL/GenBank/DDBJ whole genome shotgun (WGS) entry which is preliminary data.</text>
</comment>
<protein>
    <submittedName>
        <fullName evidence="5">L-glyceraldehyde 3-phosphate reductase</fullName>
    </submittedName>
</protein>
<evidence type="ECO:0000313" key="5">
    <source>
        <dbReference type="EMBL" id="HHE54265.1"/>
    </source>
</evidence>
<keyword evidence="3" id="KW-0560">Oxidoreductase</keyword>
<reference evidence="5" key="1">
    <citation type="journal article" date="2020" name="mSystems">
        <title>Genome- and Community-Level Interaction Insights into Carbon Utilization and Element Cycling Functions of Hydrothermarchaeota in Hydrothermal Sediment.</title>
        <authorList>
            <person name="Zhou Z."/>
            <person name="Liu Y."/>
            <person name="Xu W."/>
            <person name="Pan J."/>
            <person name="Luo Z.H."/>
            <person name="Li M."/>
        </authorList>
    </citation>
    <scope>NUCLEOTIDE SEQUENCE [LARGE SCALE GENOMIC DNA]</scope>
    <source>
        <strain evidence="5">HyVt-76</strain>
    </source>
</reference>
<dbReference type="InterPro" id="IPR036812">
    <property type="entry name" value="NAD(P)_OxRdtase_dom_sf"/>
</dbReference>
<organism evidence="5">
    <name type="scientific">Caldithrix abyssi</name>
    <dbReference type="NCBI Taxonomy" id="187145"/>
    <lineage>
        <taxon>Bacteria</taxon>
        <taxon>Pseudomonadati</taxon>
        <taxon>Calditrichota</taxon>
        <taxon>Calditrichia</taxon>
        <taxon>Calditrichales</taxon>
        <taxon>Calditrichaceae</taxon>
        <taxon>Caldithrix</taxon>
    </lineage>
</organism>
<name>A0A7V5LIU8_CALAY</name>
<feature type="non-terminal residue" evidence="5">
    <location>
        <position position="1"/>
    </location>
</feature>
<dbReference type="GO" id="GO:0016491">
    <property type="term" value="F:oxidoreductase activity"/>
    <property type="evidence" value="ECO:0007669"/>
    <property type="project" value="UniProtKB-KW"/>
</dbReference>
<evidence type="ECO:0000256" key="2">
    <source>
        <dbReference type="ARBA" id="ARBA00022857"/>
    </source>
</evidence>
<keyword evidence="2" id="KW-0521">NADP</keyword>
<dbReference type="Gene3D" id="3.20.20.100">
    <property type="entry name" value="NADP-dependent oxidoreductase domain"/>
    <property type="match status" value="1"/>
</dbReference>
<proteinExistence type="inferred from homology"/>
<dbReference type="GO" id="GO:0051596">
    <property type="term" value="P:methylglyoxal catabolic process"/>
    <property type="evidence" value="ECO:0007669"/>
    <property type="project" value="TreeGrafter"/>
</dbReference>
<dbReference type="EMBL" id="DRTD01000046">
    <property type="protein sequence ID" value="HHE54265.1"/>
    <property type="molecule type" value="Genomic_DNA"/>
</dbReference>
<dbReference type="Proteomes" id="UP000886111">
    <property type="component" value="Unassembled WGS sequence"/>
</dbReference>
<sequence>YLKDIPSDSRAAKPHGFLKKDAITPERREKIKKLHEIARRRGQSLAQMAIAWVLRHSTVTSALIGASKVEQIDDCVGAINHLEFTDKELKEIERVLAE</sequence>
<dbReference type="SUPFAM" id="SSF51430">
    <property type="entry name" value="NAD(P)-linked oxidoreductase"/>
    <property type="match status" value="1"/>
</dbReference>
<dbReference type="InterPro" id="IPR005399">
    <property type="entry name" value="K_chnl_volt-dep_bsu_KCNAB-rel"/>
</dbReference>
<accession>A0A7V5LIU8</accession>
<feature type="domain" description="NADP-dependent oxidoreductase" evidence="4">
    <location>
        <begin position="15"/>
        <end position="95"/>
    </location>
</feature>
<evidence type="ECO:0000256" key="3">
    <source>
        <dbReference type="ARBA" id="ARBA00023002"/>
    </source>
</evidence>
<evidence type="ECO:0000256" key="1">
    <source>
        <dbReference type="ARBA" id="ARBA00006515"/>
    </source>
</evidence>
<dbReference type="Pfam" id="PF00248">
    <property type="entry name" value="Aldo_ket_red"/>
    <property type="match status" value="1"/>
</dbReference>